<protein>
    <submittedName>
        <fullName evidence="2">Uncharacterized protein</fullName>
    </submittedName>
</protein>
<dbReference type="AlphaFoldDB" id="A0A9Q1IDK7"/>
<proteinExistence type="predicted"/>
<evidence type="ECO:0000313" key="2">
    <source>
        <dbReference type="EMBL" id="KAJ8335747.1"/>
    </source>
</evidence>
<dbReference type="EMBL" id="JAINUF010000020">
    <property type="protein sequence ID" value="KAJ8335747.1"/>
    <property type="molecule type" value="Genomic_DNA"/>
</dbReference>
<gene>
    <name evidence="2" type="ORF">SKAU_G00390890</name>
</gene>
<dbReference type="Proteomes" id="UP001152622">
    <property type="component" value="Chromosome 20"/>
</dbReference>
<name>A0A9Q1IDK7_SYNKA</name>
<organism evidence="2 3">
    <name type="scientific">Synaphobranchus kaupii</name>
    <name type="common">Kaup's arrowtooth eel</name>
    <dbReference type="NCBI Taxonomy" id="118154"/>
    <lineage>
        <taxon>Eukaryota</taxon>
        <taxon>Metazoa</taxon>
        <taxon>Chordata</taxon>
        <taxon>Craniata</taxon>
        <taxon>Vertebrata</taxon>
        <taxon>Euteleostomi</taxon>
        <taxon>Actinopterygii</taxon>
        <taxon>Neopterygii</taxon>
        <taxon>Teleostei</taxon>
        <taxon>Anguilliformes</taxon>
        <taxon>Synaphobranchidae</taxon>
        <taxon>Synaphobranchus</taxon>
    </lineage>
</organism>
<reference evidence="2" key="1">
    <citation type="journal article" date="2023" name="Science">
        <title>Genome structures resolve the early diversification of teleost fishes.</title>
        <authorList>
            <person name="Parey E."/>
            <person name="Louis A."/>
            <person name="Montfort J."/>
            <person name="Bouchez O."/>
            <person name="Roques C."/>
            <person name="Iampietro C."/>
            <person name="Lluch J."/>
            <person name="Castinel A."/>
            <person name="Donnadieu C."/>
            <person name="Desvignes T."/>
            <person name="Floi Bucao C."/>
            <person name="Jouanno E."/>
            <person name="Wen M."/>
            <person name="Mejri S."/>
            <person name="Dirks R."/>
            <person name="Jansen H."/>
            <person name="Henkel C."/>
            <person name="Chen W.J."/>
            <person name="Zahm M."/>
            <person name="Cabau C."/>
            <person name="Klopp C."/>
            <person name="Thompson A.W."/>
            <person name="Robinson-Rechavi M."/>
            <person name="Braasch I."/>
            <person name="Lecointre G."/>
            <person name="Bobe J."/>
            <person name="Postlethwait J.H."/>
            <person name="Berthelot C."/>
            <person name="Roest Crollius H."/>
            <person name="Guiguen Y."/>
        </authorList>
    </citation>
    <scope>NUCLEOTIDE SEQUENCE</scope>
    <source>
        <strain evidence="2">WJC10195</strain>
    </source>
</reference>
<evidence type="ECO:0000313" key="3">
    <source>
        <dbReference type="Proteomes" id="UP001152622"/>
    </source>
</evidence>
<comment type="caution">
    <text evidence="2">The sequence shown here is derived from an EMBL/GenBank/DDBJ whole genome shotgun (WGS) entry which is preliminary data.</text>
</comment>
<keyword evidence="3" id="KW-1185">Reference proteome</keyword>
<sequence>MSLSPGLPVTVPASPRFAWLQIRVAAGGSGAPSRAPGAGFGPGEQASAVPLTEAVGLLGEAGRRGRLQGTLGRHRRPKITVRLLH</sequence>
<feature type="region of interest" description="Disordered" evidence="1">
    <location>
        <begin position="27"/>
        <end position="46"/>
    </location>
</feature>
<accession>A0A9Q1IDK7</accession>
<evidence type="ECO:0000256" key="1">
    <source>
        <dbReference type="SAM" id="MobiDB-lite"/>
    </source>
</evidence>